<keyword evidence="4" id="KW-1185">Reference proteome</keyword>
<dbReference type="OrthoDB" id="890881at2"/>
<dbReference type="STRING" id="649349.Lbys_3475"/>
<dbReference type="RefSeq" id="WP_013410147.1">
    <property type="nucleotide sequence ID" value="NC_014655.1"/>
</dbReference>
<accession>E4RYJ3</accession>
<dbReference type="eggNOG" id="ENOG5032UV8">
    <property type="taxonomic scope" value="Bacteria"/>
</dbReference>
<evidence type="ECO:0000313" key="4">
    <source>
        <dbReference type="Proteomes" id="UP000007435"/>
    </source>
</evidence>
<dbReference type="Proteomes" id="UP000007435">
    <property type="component" value="Chromosome"/>
</dbReference>
<protein>
    <recommendedName>
        <fullName evidence="2">Aerotolerance regulator N-terminal domain-containing protein</fullName>
    </recommendedName>
</protein>
<gene>
    <name evidence="3" type="ordered locus">Lbys_3475</name>
</gene>
<reference key="1">
    <citation type="submission" date="2010-11" db="EMBL/GenBank/DDBJ databases">
        <title>The complete genome of Leadbetterella byssophila DSM 17132.</title>
        <authorList>
            <consortium name="US DOE Joint Genome Institute (JGI-PGF)"/>
            <person name="Lucas S."/>
            <person name="Copeland A."/>
            <person name="Lapidus A."/>
            <person name="Glavina del Rio T."/>
            <person name="Dalin E."/>
            <person name="Tice H."/>
            <person name="Bruce D."/>
            <person name="Goodwin L."/>
            <person name="Pitluck S."/>
            <person name="Kyrpides N."/>
            <person name="Mavromatis K."/>
            <person name="Ivanova N."/>
            <person name="Teshima H."/>
            <person name="Brettin T."/>
            <person name="Detter J.C."/>
            <person name="Han C."/>
            <person name="Tapia R."/>
            <person name="Land M."/>
            <person name="Hauser L."/>
            <person name="Markowitz V."/>
            <person name="Cheng J.-F."/>
            <person name="Hugenholtz P."/>
            <person name="Woyke T."/>
            <person name="Wu D."/>
            <person name="Tindall B."/>
            <person name="Pomrenke H.G."/>
            <person name="Brambilla E."/>
            <person name="Klenk H.-P."/>
            <person name="Eisen J.A."/>
        </authorList>
    </citation>
    <scope>NUCLEOTIDE SEQUENCE [LARGE SCALE GENOMIC DNA]</scope>
    <source>
        <strain>DSM 17132</strain>
    </source>
</reference>
<keyword evidence="1" id="KW-0472">Membrane</keyword>
<proteinExistence type="predicted"/>
<keyword evidence="1" id="KW-1133">Transmembrane helix</keyword>
<dbReference type="Pfam" id="PF07584">
    <property type="entry name" value="BatA"/>
    <property type="match status" value="1"/>
</dbReference>
<dbReference type="AlphaFoldDB" id="E4RYJ3"/>
<dbReference type="EMBL" id="CP002305">
    <property type="protein sequence ID" value="ADQ19123.1"/>
    <property type="molecule type" value="Genomic_DNA"/>
</dbReference>
<sequence length="326" mass="37585">MENPGIWWGALGLILPILLHFWHHKKGKPIAWAATRFLKEIAVKRSRGFRLEDLPLLILRCAVLLSLLLFLSKPWIGWMKTEVVHWVEPAVKEQFKFEIEQAKQKGEKVLWFDGSEEKEPLVYDLQMGLNTWKGKAKHHIYLDANSDYSAFDQVFVPGEFELHISPSAARDTVEAPKNMVALVTYGHKEVIAALNSIREVLAVNVEIDTAEIEGKKYDIRFGAHAKESAELQICPRPEDKRQEVVKGNIIYLDQPWNQSDLVFDGRLPEWIWAKFQGPPREEISENQLKSKFQSRTTGVTPYEPGFFILFLVLLGGERWWSIRKNA</sequence>
<evidence type="ECO:0000259" key="2">
    <source>
        <dbReference type="Pfam" id="PF07584"/>
    </source>
</evidence>
<reference evidence="3 4" key="2">
    <citation type="journal article" date="2011" name="Stand. Genomic Sci.">
        <title>Complete genome sequence of Leadbetterella byssophila type strain (4M15).</title>
        <authorList>
            <person name="Abt B."/>
            <person name="Teshima H."/>
            <person name="Lucas S."/>
            <person name="Lapidus A."/>
            <person name="Del Rio T.G."/>
            <person name="Nolan M."/>
            <person name="Tice H."/>
            <person name="Cheng J.F."/>
            <person name="Pitluck S."/>
            <person name="Liolios K."/>
            <person name="Pagani I."/>
            <person name="Ivanova N."/>
            <person name="Mavromatis K."/>
            <person name="Pati A."/>
            <person name="Tapia R."/>
            <person name="Han C."/>
            <person name="Goodwin L."/>
            <person name="Chen A."/>
            <person name="Palaniappan K."/>
            <person name="Land M."/>
            <person name="Hauser L."/>
            <person name="Chang Y.J."/>
            <person name="Jeffries C.D."/>
            <person name="Rohde M."/>
            <person name="Goker M."/>
            <person name="Tindall B.J."/>
            <person name="Detter J.C."/>
            <person name="Woyke T."/>
            <person name="Bristow J."/>
            <person name="Eisen J.A."/>
            <person name="Markowitz V."/>
            <person name="Hugenholtz P."/>
            <person name="Klenk H.P."/>
            <person name="Kyrpides N.C."/>
        </authorList>
    </citation>
    <scope>NUCLEOTIDE SEQUENCE [LARGE SCALE GENOMIC DNA]</scope>
    <source>
        <strain evidence="4">DSM 17132 / JCM 16389 / KACC 11308 / NBRC 106382 / 4M15</strain>
    </source>
</reference>
<keyword evidence="1" id="KW-0812">Transmembrane</keyword>
<evidence type="ECO:0000256" key="1">
    <source>
        <dbReference type="SAM" id="Phobius"/>
    </source>
</evidence>
<feature type="domain" description="Aerotolerance regulator N-terminal" evidence="2">
    <location>
        <begin position="2"/>
        <end position="74"/>
    </location>
</feature>
<feature type="transmembrane region" description="Helical" evidence="1">
    <location>
        <begin position="54"/>
        <end position="71"/>
    </location>
</feature>
<dbReference type="NCBIfam" id="TIGR02226">
    <property type="entry name" value="two_anch"/>
    <property type="match status" value="1"/>
</dbReference>
<dbReference type="InterPro" id="IPR011933">
    <property type="entry name" value="Double_TM_dom"/>
</dbReference>
<feature type="transmembrane region" description="Helical" evidence="1">
    <location>
        <begin position="6"/>
        <end position="22"/>
    </location>
</feature>
<organism evidence="3 4">
    <name type="scientific">Leadbetterella byssophila (strain DSM 17132 / JCM 16389 / KACC 11308 / NBRC 106382 / 4M15)</name>
    <dbReference type="NCBI Taxonomy" id="649349"/>
    <lineage>
        <taxon>Bacteria</taxon>
        <taxon>Pseudomonadati</taxon>
        <taxon>Bacteroidota</taxon>
        <taxon>Cytophagia</taxon>
        <taxon>Cytophagales</taxon>
        <taxon>Leadbetterellaceae</taxon>
        <taxon>Leadbetterella</taxon>
    </lineage>
</organism>
<name>E4RYJ3_LEAB4</name>
<evidence type="ECO:0000313" key="3">
    <source>
        <dbReference type="EMBL" id="ADQ19123.1"/>
    </source>
</evidence>
<dbReference type="KEGG" id="lby:Lbys_3475"/>
<dbReference type="InterPro" id="IPR024163">
    <property type="entry name" value="Aerotolerance_reg_N"/>
</dbReference>
<dbReference type="HOGENOM" id="CLU_058601_0_0_10"/>